<gene>
    <name evidence="9 12" type="primary">mnmA</name>
    <name evidence="12" type="ORF">QLQ83_18835</name>
</gene>
<evidence type="ECO:0000256" key="2">
    <source>
        <dbReference type="ARBA" id="ARBA00022679"/>
    </source>
</evidence>
<feature type="domain" description="tRNA-specific 2-thiouridylase MnmA-like central" evidence="11">
    <location>
        <begin position="206"/>
        <end position="271"/>
    </location>
</feature>
<feature type="region of interest" description="Interaction with target base in tRNA" evidence="9">
    <location>
        <begin position="97"/>
        <end position="99"/>
    </location>
</feature>
<dbReference type="Gene3D" id="2.40.30.10">
    <property type="entry name" value="Translation factors"/>
    <property type="match status" value="1"/>
</dbReference>
<evidence type="ECO:0000256" key="5">
    <source>
        <dbReference type="ARBA" id="ARBA00022840"/>
    </source>
</evidence>
<evidence type="ECO:0000256" key="1">
    <source>
        <dbReference type="ARBA" id="ARBA00022555"/>
    </source>
</evidence>
<keyword evidence="7" id="KW-1015">Disulfide bond</keyword>
<protein>
    <recommendedName>
        <fullName evidence="9">tRNA-specific 2-thiouridylase MnmA</fullName>
        <ecNumber evidence="9">2.8.1.13</ecNumber>
    </recommendedName>
</protein>
<accession>A0ABT6V4H7</accession>
<dbReference type="EMBL" id="JASCQP010000045">
    <property type="protein sequence ID" value="MDI5893140.1"/>
    <property type="molecule type" value="Genomic_DNA"/>
</dbReference>
<dbReference type="InterPro" id="IPR004506">
    <property type="entry name" value="MnmA-like"/>
</dbReference>
<dbReference type="InterPro" id="IPR046885">
    <property type="entry name" value="MnmA-like_C"/>
</dbReference>
<dbReference type="InterPro" id="IPR014729">
    <property type="entry name" value="Rossmann-like_a/b/a_fold"/>
</dbReference>
<organism evidence="12 13">
    <name type="scientific">Halomonas rhizosphaerae</name>
    <dbReference type="NCBI Taxonomy" id="3043296"/>
    <lineage>
        <taxon>Bacteria</taxon>
        <taxon>Pseudomonadati</taxon>
        <taxon>Pseudomonadota</taxon>
        <taxon>Gammaproteobacteria</taxon>
        <taxon>Oceanospirillales</taxon>
        <taxon>Halomonadaceae</taxon>
        <taxon>Halomonas</taxon>
    </lineage>
</organism>
<keyword evidence="9" id="KW-0963">Cytoplasm</keyword>
<feature type="binding site" evidence="9">
    <location>
        <position position="126"/>
    </location>
    <ligand>
        <name>ATP</name>
        <dbReference type="ChEBI" id="CHEBI:30616"/>
    </ligand>
</feature>
<comment type="catalytic activity">
    <reaction evidence="8 9">
        <text>S-sulfanyl-L-cysteinyl-[protein] + uridine(34) in tRNA + AH2 + ATP = 2-thiouridine(34) in tRNA + L-cysteinyl-[protein] + A + AMP + diphosphate + H(+)</text>
        <dbReference type="Rhea" id="RHEA:47032"/>
        <dbReference type="Rhea" id="RHEA-COMP:10131"/>
        <dbReference type="Rhea" id="RHEA-COMP:11726"/>
        <dbReference type="Rhea" id="RHEA-COMP:11727"/>
        <dbReference type="Rhea" id="RHEA-COMP:11728"/>
        <dbReference type="ChEBI" id="CHEBI:13193"/>
        <dbReference type="ChEBI" id="CHEBI:15378"/>
        <dbReference type="ChEBI" id="CHEBI:17499"/>
        <dbReference type="ChEBI" id="CHEBI:29950"/>
        <dbReference type="ChEBI" id="CHEBI:30616"/>
        <dbReference type="ChEBI" id="CHEBI:33019"/>
        <dbReference type="ChEBI" id="CHEBI:61963"/>
        <dbReference type="ChEBI" id="CHEBI:65315"/>
        <dbReference type="ChEBI" id="CHEBI:87170"/>
        <dbReference type="ChEBI" id="CHEBI:456215"/>
        <dbReference type="EC" id="2.8.1.13"/>
    </reaction>
</comment>
<feature type="site" description="Interaction with tRNA" evidence="9">
    <location>
        <position position="343"/>
    </location>
</feature>
<dbReference type="PANTHER" id="PTHR11933">
    <property type="entry name" value="TRNA 5-METHYLAMINOMETHYL-2-THIOURIDYLATE -METHYLTRANSFERASE"/>
    <property type="match status" value="1"/>
</dbReference>
<evidence type="ECO:0000256" key="9">
    <source>
        <dbReference type="HAMAP-Rule" id="MF_00144"/>
    </source>
</evidence>
<evidence type="ECO:0000313" key="13">
    <source>
        <dbReference type="Proteomes" id="UP001225957"/>
    </source>
</evidence>
<comment type="function">
    <text evidence="9">Catalyzes the 2-thiolation of uridine at the wobble position (U34) of tRNA, leading to the formation of s(2)U34.</text>
</comment>
<dbReference type="GO" id="GO:0103016">
    <property type="term" value="F:tRNA-uridine 2-sulfurtransferase activity"/>
    <property type="evidence" value="ECO:0007669"/>
    <property type="project" value="UniProtKB-EC"/>
</dbReference>
<feature type="binding site" evidence="9">
    <location>
        <begin position="11"/>
        <end position="18"/>
    </location>
    <ligand>
        <name>ATP</name>
        <dbReference type="ChEBI" id="CHEBI:30616"/>
    </ligand>
</feature>
<dbReference type="Pfam" id="PF03054">
    <property type="entry name" value="tRNA_Me_trans"/>
    <property type="match status" value="1"/>
</dbReference>
<keyword evidence="1 9" id="KW-0820">tRNA-binding</keyword>
<dbReference type="CDD" id="cd01998">
    <property type="entry name" value="MnmA_TRMU-like"/>
    <property type="match status" value="1"/>
</dbReference>
<keyword evidence="6 9" id="KW-0694">RNA-binding</keyword>
<dbReference type="SUPFAM" id="SSF52402">
    <property type="entry name" value="Adenine nucleotide alpha hydrolases-like"/>
    <property type="match status" value="1"/>
</dbReference>
<feature type="active site" description="Cysteine persulfide intermediate" evidence="9">
    <location>
        <position position="198"/>
    </location>
</feature>
<dbReference type="Pfam" id="PF20259">
    <property type="entry name" value="tRNA_Me_trans_M"/>
    <property type="match status" value="1"/>
</dbReference>
<keyword evidence="3 9" id="KW-0819">tRNA processing</keyword>
<feature type="region of interest" description="Interaction with tRNA" evidence="9">
    <location>
        <begin position="310"/>
        <end position="311"/>
    </location>
</feature>
<evidence type="ECO:0000256" key="3">
    <source>
        <dbReference type="ARBA" id="ARBA00022694"/>
    </source>
</evidence>
<dbReference type="InterPro" id="IPR046884">
    <property type="entry name" value="MnmA-like_central"/>
</dbReference>
<dbReference type="Gene3D" id="3.40.50.620">
    <property type="entry name" value="HUPs"/>
    <property type="match status" value="1"/>
</dbReference>
<dbReference type="NCBIfam" id="TIGR00420">
    <property type="entry name" value="trmU"/>
    <property type="match status" value="1"/>
</dbReference>
<dbReference type="Proteomes" id="UP001225957">
    <property type="component" value="Unassembled WGS sequence"/>
</dbReference>
<reference evidence="12 13" key="1">
    <citation type="submission" date="2023-04" db="EMBL/GenBank/DDBJ databases">
        <title>Halomonas strains isolated from rhizosphere soil.</title>
        <authorList>
            <person name="Xu L."/>
            <person name="Sun J.-Q."/>
        </authorList>
    </citation>
    <scope>NUCLEOTIDE SEQUENCE [LARGE SCALE GENOMIC DNA]</scope>
    <source>
        <strain evidence="12 13">LR5S20</strain>
    </source>
</reference>
<comment type="similarity">
    <text evidence="9">Belongs to the MnmA/TRMU family.</text>
</comment>
<dbReference type="InterPro" id="IPR023382">
    <property type="entry name" value="MnmA-like_central_sf"/>
</dbReference>
<comment type="subcellular location">
    <subcellularLocation>
        <location evidence="9">Cytoplasm</location>
    </subcellularLocation>
</comment>
<dbReference type="Pfam" id="PF20258">
    <property type="entry name" value="tRNA_Me_trans_C"/>
    <property type="match status" value="1"/>
</dbReference>
<dbReference type="EC" id="2.8.1.13" evidence="9"/>
<dbReference type="PANTHER" id="PTHR11933:SF5">
    <property type="entry name" value="MITOCHONDRIAL TRNA-SPECIFIC 2-THIOURIDYLASE 1"/>
    <property type="match status" value="1"/>
</dbReference>
<feature type="site" description="Interaction with tRNA" evidence="9">
    <location>
        <position position="127"/>
    </location>
</feature>
<comment type="caution">
    <text evidence="12">The sequence shown here is derived from an EMBL/GenBank/DDBJ whole genome shotgun (WGS) entry which is preliminary data.</text>
</comment>
<evidence type="ECO:0000259" key="10">
    <source>
        <dbReference type="Pfam" id="PF20258"/>
    </source>
</evidence>
<dbReference type="Gene3D" id="2.30.30.280">
    <property type="entry name" value="Adenine nucleotide alpha hydrolases-like domains"/>
    <property type="match status" value="1"/>
</dbReference>
<evidence type="ECO:0000256" key="6">
    <source>
        <dbReference type="ARBA" id="ARBA00022884"/>
    </source>
</evidence>
<feature type="binding site" evidence="9">
    <location>
        <position position="37"/>
    </location>
    <ligand>
        <name>ATP</name>
        <dbReference type="ChEBI" id="CHEBI:30616"/>
    </ligand>
</feature>
<evidence type="ECO:0000256" key="8">
    <source>
        <dbReference type="ARBA" id="ARBA00051542"/>
    </source>
</evidence>
<keyword evidence="13" id="KW-1185">Reference proteome</keyword>
<evidence type="ECO:0000313" key="12">
    <source>
        <dbReference type="EMBL" id="MDI5893140.1"/>
    </source>
</evidence>
<evidence type="ECO:0000259" key="11">
    <source>
        <dbReference type="Pfam" id="PF20259"/>
    </source>
</evidence>
<feature type="domain" description="tRNA-specific 2-thiouridylase MnmA-like C-terminal" evidence="10">
    <location>
        <begin position="284"/>
        <end position="359"/>
    </location>
</feature>
<evidence type="ECO:0000256" key="4">
    <source>
        <dbReference type="ARBA" id="ARBA00022741"/>
    </source>
</evidence>
<keyword evidence="5 9" id="KW-0067">ATP-binding</keyword>
<name>A0ABT6V4H7_9GAMM</name>
<feature type="region of interest" description="Interaction with tRNA" evidence="9">
    <location>
        <begin position="148"/>
        <end position="150"/>
    </location>
</feature>
<dbReference type="NCBIfam" id="NF001138">
    <property type="entry name" value="PRK00143.1"/>
    <property type="match status" value="1"/>
</dbReference>
<evidence type="ECO:0000256" key="7">
    <source>
        <dbReference type="ARBA" id="ARBA00023157"/>
    </source>
</evidence>
<sequence length="369" mass="40660">MTATTGKVIVGMSGGVDSSVSALLLLEQGFDVEGLFMKNWDEDDGTEYCTAKADLADAEAVCEKLGIRLHTANFAAEYWDNVFEHFLAEYQAGRTPNPDILCNREIKFKVFLEYAEMLGAEKIATGHYVRGAVRDGHARLLKGLDPNKDQSYFLHAVPETAIARTLFPVGELEKPEVRAIAERHDLVTARKKDSTGICFIGERRFRDFLKQYLPAQPGVIETPEGEVIGEHMGLMYYTLGQRQGLGIGGLANHPDAPWYVAAKDLERNVLVAVQGKHHPLLYTDALATEAMDWVAGTPPAAEGRYTAKTRYRQADVPCTFHTREDGGVAVRFDEPQRAVTPGQSLVLYDGEICLGGGVIRETWNATEPA</sequence>
<dbReference type="RefSeq" id="WP_282737024.1">
    <property type="nucleotide sequence ID" value="NZ_JASCQP010000045.1"/>
</dbReference>
<keyword evidence="2 9" id="KW-0808">Transferase</keyword>
<feature type="active site" description="Nucleophile" evidence="9">
    <location>
        <position position="102"/>
    </location>
</feature>
<keyword evidence="4 9" id="KW-0547">Nucleotide-binding</keyword>
<proteinExistence type="inferred from homology"/>
<comment type="caution">
    <text evidence="9">Lacks conserved residue(s) required for the propagation of feature annotation.</text>
</comment>
<dbReference type="HAMAP" id="MF_00144">
    <property type="entry name" value="tRNA_thiouridyl_MnmA"/>
    <property type="match status" value="1"/>
</dbReference>